<sequence>MIDSCATLHTWASPGTEGTLWEEAPLHTAPQAHTPRQPEAPQSQHGSYSSSYSSGDPRIGWIAAVDSLSATAPVLLQRRDGILPAVAAALSIRGETLTCTGSKGERPPTHHPLVQDFLDTLTTERRSRQTGRCPEAVLLSRYLTATEAVRAEKRGGRKAARNARSGKGTVGKASRTGKATKPLTLSEAKRALKHAKLTARRIREDGDPLHGSYAPPCRSCGALLAHFGVRAVDPAQESAQ</sequence>
<comment type="caution">
    <text evidence="2">The sequence shown here is derived from an EMBL/GenBank/DDBJ whole genome shotgun (WGS) entry which is preliminary data.</text>
</comment>
<feature type="region of interest" description="Disordered" evidence="1">
    <location>
        <begin position="151"/>
        <end position="188"/>
    </location>
</feature>
<gene>
    <name evidence="2" type="ORF">JW613_15075</name>
</gene>
<dbReference type="Proteomes" id="UP000721954">
    <property type="component" value="Unassembled WGS sequence"/>
</dbReference>
<organism evidence="2 3">
    <name type="scientific">Streptomyces smyrnaeus</name>
    <dbReference type="NCBI Taxonomy" id="1387713"/>
    <lineage>
        <taxon>Bacteria</taxon>
        <taxon>Bacillati</taxon>
        <taxon>Actinomycetota</taxon>
        <taxon>Actinomycetes</taxon>
        <taxon>Kitasatosporales</taxon>
        <taxon>Streptomycetaceae</taxon>
        <taxon>Streptomyces</taxon>
    </lineage>
</organism>
<proteinExistence type="predicted"/>
<evidence type="ECO:0000256" key="1">
    <source>
        <dbReference type="SAM" id="MobiDB-lite"/>
    </source>
</evidence>
<protein>
    <recommendedName>
        <fullName evidence="4">YwqJ-like deaminase</fullName>
    </recommendedName>
</protein>
<evidence type="ECO:0000313" key="3">
    <source>
        <dbReference type="Proteomes" id="UP000721954"/>
    </source>
</evidence>
<keyword evidence="3" id="KW-1185">Reference proteome</keyword>
<reference evidence="2 3" key="1">
    <citation type="submission" date="2021-02" db="EMBL/GenBank/DDBJ databases">
        <title>Streptomyces spirodelae sp. nov., isolated from duckweed.</title>
        <authorList>
            <person name="Saimee Y."/>
            <person name="Duangmal K."/>
        </authorList>
    </citation>
    <scope>NUCLEOTIDE SEQUENCE [LARGE SCALE GENOMIC DNA]</scope>
    <source>
        <strain evidence="2 3">DSM 42105</strain>
    </source>
</reference>
<accession>A0ABS3XW29</accession>
<name>A0ABS3XW29_9ACTN</name>
<dbReference type="InterPro" id="IPR025968">
    <property type="entry name" value="YwqJ_deaminase"/>
</dbReference>
<feature type="compositionally biased region" description="Low complexity" evidence="1">
    <location>
        <begin position="42"/>
        <end position="52"/>
    </location>
</feature>
<dbReference type="Pfam" id="PF14431">
    <property type="entry name" value="YwqJ-deaminase"/>
    <property type="match status" value="1"/>
</dbReference>
<evidence type="ECO:0000313" key="2">
    <source>
        <dbReference type="EMBL" id="MBO8199609.1"/>
    </source>
</evidence>
<evidence type="ECO:0008006" key="4">
    <source>
        <dbReference type="Google" id="ProtNLM"/>
    </source>
</evidence>
<feature type="region of interest" description="Disordered" evidence="1">
    <location>
        <begin position="16"/>
        <end position="52"/>
    </location>
</feature>
<dbReference type="EMBL" id="JAFFZM010000008">
    <property type="protein sequence ID" value="MBO8199609.1"/>
    <property type="molecule type" value="Genomic_DNA"/>
</dbReference>